<keyword evidence="3" id="KW-1185">Reference proteome</keyword>
<reference evidence="2 3" key="2">
    <citation type="submission" date="2016-08" db="EMBL/GenBank/DDBJ databases">
        <title>Orenia metallireducens sp. nov. strain Z6, a Novel Metal-reducing Firmicute from the Deep Subsurface.</title>
        <authorList>
            <person name="Maxim B.I."/>
            <person name="Kenneth K."/>
            <person name="Flynn T.M."/>
            <person name="Oloughlin E.J."/>
            <person name="Locke R.A."/>
            <person name="Weber J.R."/>
            <person name="Egan S.M."/>
            <person name="Mackie R.I."/>
            <person name="Cann I.K."/>
        </authorList>
    </citation>
    <scope>NUCLEOTIDE SEQUENCE [LARGE SCALE GENOMIC DNA]</scope>
    <source>
        <strain evidence="2 3">Z6</strain>
    </source>
</reference>
<keyword evidence="2" id="KW-0282">Flagellum</keyword>
<comment type="caution">
    <text evidence="2">The sequence shown here is derived from an EMBL/GenBank/DDBJ whole genome shotgun (WGS) entry which is preliminary data.</text>
</comment>
<organism evidence="2 3">
    <name type="scientific">Orenia metallireducens</name>
    <dbReference type="NCBI Taxonomy" id="1413210"/>
    <lineage>
        <taxon>Bacteria</taxon>
        <taxon>Bacillati</taxon>
        <taxon>Bacillota</taxon>
        <taxon>Clostridia</taxon>
        <taxon>Halanaerobiales</taxon>
        <taxon>Halobacteroidaceae</taxon>
        <taxon>Orenia</taxon>
    </lineage>
</organism>
<evidence type="ECO:0000256" key="1">
    <source>
        <dbReference type="SAM" id="MobiDB-lite"/>
    </source>
</evidence>
<accession>A0A1C0ABD3</accession>
<keyword evidence="2" id="KW-0969">Cilium</keyword>
<dbReference type="RefSeq" id="WP_068715590.1">
    <property type="nucleotide sequence ID" value="NZ_LWDV01000007.1"/>
</dbReference>
<evidence type="ECO:0000313" key="2">
    <source>
        <dbReference type="EMBL" id="OCL27644.1"/>
    </source>
</evidence>
<dbReference type="EMBL" id="LWDV01000007">
    <property type="protein sequence ID" value="OCL27644.1"/>
    <property type="molecule type" value="Genomic_DNA"/>
</dbReference>
<reference evidence="3" key="1">
    <citation type="submission" date="2016-07" db="EMBL/GenBank/DDBJ databases">
        <authorList>
            <person name="Florea S."/>
            <person name="Webb J.S."/>
            <person name="Jaromczyk J."/>
            <person name="Schardl C.L."/>
        </authorList>
    </citation>
    <scope>NUCLEOTIDE SEQUENCE [LARGE SCALE GENOMIC DNA]</scope>
    <source>
        <strain evidence="3">Z6</strain>
    </source>
</reference>
<gene>
    <name evidence="2" type="ORF">U472_03585</name>
</gene>
<proteinExistence type="predicted"/>
<protein>
    <submittedName>
        <fullName evidence="2">Flagellar protein</fullName>
    </submittedName>
</protein>
<dbReference type="OrthoDB" id="1739831at2"/>
<dbReference type="Proteomes" id="UP000093514">
    <property type="component" value="Unassembled WGS sequence"/>
</dbReference>
<feature type="region of interest" description="Disordered" evidence="1">
    <location>
        <begin position="110"/>
        <end position="137"/>
    </location>
</feature>
<name>A0A1C0ABD3_9FIRM</name>
<dbReference type="AlphaFoldDB" id="A0A1C0ABD3"/>
<sequence>MGLKKCKRCRKIFAPVADAKVCPRCIQEEEDKFLIVKEYLWDYPGSTIAELHEATGVDEKIIRKFAKEGRFLQINGVEITIECERCGAPIKSGRFCPACSDKLRSGIEKIKKADSSKRSKEEDNNDRMFLGDRIKRR</sequence>
<evidence type="ECO:0000313" key="3">
    <source>
        <dbReference type="Proteomes" id="UP000093514"/>
    </source>
</evidence>
<keyword evidence="2" id="KW-0966">Cell projection</keyword>